<organism evidence="2 3">
    <name type="scientific">Chitinophaga pinensis (strain ATCC 43595 / DSM 2588 / LMG 13176 / NBRC 15968 / NCIMB 11800 / UQM 2034)</name>
    <dbReference type="NCBI Taxonomy" id="485918"/>
    <lineage>
        <taxon>Bacteria</taxon>
        <taxon>Pseudomonadati</taxon>
        <taxon>Bacteroidota</taxon>
        <taxon>Chitinophagia</taxon>
        <taxon>Chitinophagales</taxon>
        <taxon>Chitinophagaceae</taxon>
        <taxon>Chitinophaga</taxon>
    </lineage>
</organism>
<evidence type="ECO:0000256" key="1">
    <source>
        <dbReference type="SAM" id="SignalP"/>
    </source>
</evidence>
<reference evidence="3" key="1">
    <citation type="submission" date="2009-08" db="EMBL/GenBank/DDBJ databases">
        <title>The complete genome of Chitinophaga pinensis DSM 2588.</title>
        <authorList>
            <consortium name="US DOE Joint Genome Institute (JGI-PGF)"/>
            <person name="Lucas S."/>
            <person name="Copeland A."/>
            <person name="Lapidus A."/>
            <person name="Glavina del Rio T."/>
            <person name="Dalin E."/>
            <person name="Tice H."/>
            <person name="Bruce D."/>
            <person name="Goodwin L."/>
            <person name="Pitluck S."/>
            <person name="Kyrpides N."/>
            <person name="Mavromatis K."/>
            <person name="Ivanova N."/>
            <person name="Mikhailova N."/>
            <person name="Sims D."/>
            <person name="Meinche L."/>
            <person name="Brettin T."/>
            <person name="Detter J.C."/>
            <person name="Han C."/>
            <person name="Larimer F."/>
            <person name="Land M."/>
            <person name="Hauser L."/>
            <person name="Markowitz V."/>
            <person name="Cheng J.-F."/>
            <person name="Hugenholtz P."/>
            <person name="Woyke T."/>
            <person name="Wu D."/>
            <person name="Spring S."/>
            <person name="Klenk H.-P."/>
            <person name="Eisen J.A."/>
        </authorList>
    </citation>
    <scope>NUCLEOTIDE SEQUENCE [LARGE SCALE GENOMIC DNA]</scope>
    <source>
        <strain evidence="3">ATCC 43595 / DSM 2588 / LMG 13176 / NBRC 15968 / NCIMB 11800 / UQM 2034</strain>
    </source>
</reference>
<evidence type="ECO:0000313" key="3">
    <source>
        <dbReference type="Proteomes" id="UP000002215"/>
    </source>
</evidence>
<feature type="chain" id="PRO_5036847888" description="DUF1795 domain-containing protein" evidence="1">
    <location>
        <begin position="19"/>
        <end position="176"/>
    </location>
</feature>
<protein>
    <recommendedName>
        <fullName evidence="4">DUF1795 domain-containing protein</fullName>
    </recommendedName>
</protein>
<sequence length="176" mass="20043">MIKCIVITLLVSMMACTAGSTSYKSFDFSDNSIKKKIVLPLPLSWDTLRLPEFLDDHLIFNKYVGEKDSSAWMNVRIYNDSRFNSADLNSLLNWQLEDVVNANSPVKVEKHIGRIGKVQRKAGILSIAYPGDTISLFSREIIIHDKAIVILLSVVDKKNEKRIEEVFRKIKSEIDL</sequence>
<dbReference type="PROSITE" id="PS51257">
    <property type="entry name" value="PROKAR_LIPOPROTEIN"/>
    <property type="match status" value="1"/>
</dbReference>
<proteinExistence type="predicted"/>
<evidence type="ECO:0000313" key="2">
    <source>
        <dbReference type="EMBL" id="ACU59566.1"/>
    </source>
</evidence>
<dbReference type="KEGG" id="cpi:Cpin_2073"/>
<feature type="signal peptide" evidence="1">
    <location>
        <begin position="1"/>
        <end position="18"/>
    </location>
</feature>
<dbReference type="AlphaFoldDB" id="A0A979G2N4"/>
<gene>
    <name evidence="2" type="ordered locus">Cpin_2073</name>
</gene>
<accession>A0A979G2N4</accession>
<dbReference type="RefSeq" id="WP_012789742.1">
    <property type="nucleotide sequence ID" value="NC_013132.1"/>
</dbReference>
<dbReference type="Proteomes" id="UP000002215">
    <property type="component" value="Chromosome"/>
</dbReference>
<name>A0A979G2N4_CHIPD</name>
<evidence type="ECO:0008006" key="4">
    <source>
        <dbReference type="Google" id="ProtNLM"/>
    </source>
</evidence>
<keyword evidence="1" id="KW-0732">Signal</keyword>
<dbReference type="EMBL" id="CP001699">
    <property type="protein sequence ID" value="ACU59566.1"/>
    <property type="molecule type" value="Genomic_DNA"/>
</dbReference>
<reference evidence="2 3" key="2">
    <citation type="journal article" date="2010" name="Stand. Genomic Sci.">
        <title>Complete genome sequence of Chitinophaga pinensis type strain (UQM 2034).</title>
        <authorList>
            <person name="Glavina Del Rio T."/>
            <person name="Abt B."/>
            <person name="Spring S."/>
            <person name="Lapidus A."/>
            <person name="Nolan M."/>
            <person name="Tice H."/>
            <person name="Copeland A."/>
            <person name="Cheng J.F."/>
            <person name="Chen F."/>
            <person name="Bruce D."/>
            <person name="Goodwin L."/>
            <person name="Pitluck S."/>
            <person name="Ivanova N."/>
            <person name="Mavromatis K."/>
            <person name="Mikhailova N."/>
            <person name="Pati A."/>
            <person name="Chen A."/>
            <person name="Palaniappan K."/>
            <person name="Land M."/>
            <person name="Hauser L."/>
            <person name="Chang Y.J."/>
            <person name="Jeffries C.D."/>
            <person name="Chain P."/>
            <person name="Saunders E."/>
            <person name="Detter J.C."/>
            <person name="Brettin T."/>
            <person name="Rohde M."/>
            <person name="Goker M."/>
            <person name="Bristow J."/>
            <person name="Eisen J.A."/>
            <person name="Markowitz V."/>
            <person name="Hugenholtz P."/>
            <person name="Kyrpides N.C."/>
            <person name="Klenk H.P."/>
            <person name="Lucas S."/>
        </authorList>
    </citation>
    <scope>NUCLEOTIDE SEQUENCE [LARGE SCALE GENOMIC DNA]</scope>
    <source>
        <strain evidence="3">ATCC 43595 / DSM 2588 / LMG 13176 / NBRC 15968 / NCIMB 11800 / UQM 2034</strain>
    </source>
</reference>